<feature type="compositionally biased region" description="Basic and acidic residues" evidence="2">
    <location>
        <begin position="557"/>
        <end position="566"/>
    </location>
</feature>
<feature type="compositionally biased region" description="Basic and acidic residues" evidence="2">
    <location>
        <begin position="1386"/>
        <end position="1395"/>
    </location>
</feature>
<feature type="compositionally biased region" description="Basic and acidic residues" evidence="2">
    <location>
        <begin position="1498"/>
        <end position="1508"/>
    </location>
</feature>
<feature type="compositionally biased region" description="Basic and acidic residues" evidence="2">
    <location>
        <begin position="1412"/>
        <end position="1422"/>
    </location>
</feature>
<feature type="compositionally biased region" description="Basic and acidic residues" evidence="2">
    <location>
        <begin position="1263"/>
        <end position="1296"/>
    </location>
</feature>
<feature type="region of interest" description="Disordered" evidence="2">
    <location>
        <begin position="525"/>
        <end position="581"/>
    </location>
</feature>
<feature type="compositionally biased region" description="Basic residues" evidence="2">
    <location>
        <begin position="1356"/>
        <end position="1369"/>
    </location>
</feature>
<feature type="region of interest" description="Disordered" evidence="2">
    <location>
        <begin position="678"/>
        <end position="705"/>
    </location>
</feature>
<name>A0A1C6XFK2_PLACE</name>
<feature type="compositionally biased region" description="Acidic residues" evidence="2">
    <location>
        <begin position="1063"/>
        <end position="1078"/>
    </location>
</feature>
<feature type="region of interest" description="Disordered" evidence="2">
    <location>
        <begin position="1059"/>
        <end position="1078"/>
    </location>
</feature>
<sequence length="1743" mass="202659">MTDNEHPNKDDLLYYINRYDVNDILGNLDENDKLTNYDGNSGICEYEIPFLLENADINNNTKEHSDRNSVSSYFDDGTCSIISKNDEKHYIDKCEKDKIPKEKINIIFIQNKGEMNSFEDILSMSNVSSEDLENKLNDRFYQLCCKSIADVNTHNLNKTKNIVKDKKGSLNIEHIDYGDVFLTIRHRLRGREGRTSNMLNDKNNLYSSMNDSVISNWREMKNQENFIKYENYRGHEKEFIRRKLKNTYMNNLNGDKYFTPTRKARDYYRTSLDSYTTNENERDISKQENMSPHFLPKKRKSTNNSSLYNSQIIGQDEYILKNRTFLKNFYIQKNYKQEAHMHNDDYYCDDTHSENLYNDDVYNYNKNFSDRQGSVPNNDFIYSSEISNNKNSIPHNIYVDKKLSTPRNSTWHSENQPHEEDMLYYHSQSKGKNPHYGEPENEVQSNNYCEDKNSNIFNEDVIGIDKVDENDNMVDKVEEDDNTNKEIFYDTYDGDERDNNETFDTKLEEDDDYKTYNNELEVEAENGIDNHIPSNNNDNFVNSSKNTDLDNINTCEHASHSNHTEKEEEDNGQRTSSMTSKDDKDYFELLIKKYEETRMSVNESGTASLSGSIYLSKDESKEPSLNAQEMLKTASDAKNHVNNKVEGLNENLIDLKNNKETTNEGEYFSNALSTENNNIGKLESVDNNGETERERGDDGNENANIDLKESDGYEKLLKNDMYDLYNIKMHDLNNLKSYDFEFSKNLLKNEIFSCGDNINNDEINLNDNNINEKIDSLMNNYNMMKSKRDKFNEEENEIQNFLAELKADVTNQLNLNNVEDGQAFDLLNSFDINNNDDDFGDNFDDIGQNKSDIDNNKEFEHDNDINHDYNDYGTYMDDMYNNNDGDNTSRKGSRLKLSDLNDEKNLFQDDNSSFNTPIKSSELKRDSECQTNSPLIFSRSNRTPRKKSVEVILVKKKLKKRKEKESNIAFENTTHDDYTVGTTTATSSINSKRRYPKRNRIKTLRYWIGERELTKRNPETGEIDVVGFSECKNLEQLSPHIIGPVYYKKMYLRDVNNSNERVNEDDNNNLDQNDDDENEITIEVNNGMYENEVYNKIQSNENSMSKNDNGGTRLKRSMNASTHNRSDNDTTNRKGKRKRKKFINVINYIKKKTKKKLVKVIDKEVEQENVDNHNTFPINDNIINDETNADQNSQNNLDQNVFVTGNDFIENDDNVFFDAVSLGDNAHVNDIPEQSEELIEAPVVDAADTTKVSANDADDVENEKETTLEKEASLENETTLEKESTLENETNLEKKKDVHVKKKLLDKKKKKKKKNKEKNKEKEIDEMYKQLSFMNFSSFYSKGNGDNSKMENSKKTSTKNKKKNKKKNMKNKEMKHSDDDTDNEIGDLHKESNDKIEDESVVGGELEVATKTAEDKTEKNEELAILNSYTSEHDDHITNTNDPKNSKDVNSELHENEDEEASDLQTSTRSKKKKKIKNSIHDTNELNQKRRKTNENNSEERISINENDERKNFDVDKKVNEEEDKYMTKVDKETTTKPNKNMIDEVKKSEKKDNDKKKETNENDNNSTLCLVTQDKENNTNSKGFIIDKLKSYFNIKDLINVNKPKTNNVILNGFENKQIINSTPVRLSLSYPSSVKLSVDDGCSQTGNGQFPLIQQSSLNNFKLDINLFCVQIPPNKAHSSNSYDKILVGYIYQGKKIKIYFKNQEKYFEKDEFFYIPKFSPFKIVNISRNDCILYVYPISK</sequence>
<evidence type="ECO:0000313" key="3">
    <source>
        <dbReference type="EMBL" id="SCM02629.1"/>
    </source>
</evidence>
<feature type="coiled-coil region" evidence="1">
    <location>
        <begin position="774"/>
        <end position="804"/>
    </location>
</feature>
<feature type="coiled-coil region" evidence="1">
    <location>
        <begin position="631"/>
        <end position="665"/>
    </location>
</feature>
<feature type="compositionally biased region" description="Basic residues" evidence="2">
    <location>
        <begin position="1297"/>
        <end position="1317"/>
    </location>
</feature>
<feature type="compositionally biased region" description="Polar residues" evidence="2">
    <location>
        <begin position="1099"/>
        <end position="1110"/>
    </location>
</feature>
<feature type="compositionally biased region" description="Basic and acidic residues" evidence="2">
    <location>
        <begin position="1479"/>
        <end position="1488"/>
    </location>
</feature>
<feature type="compositionally biased region" description="Low complexity" evidence="2">
    <location>
        <begin position="534"/>
        <end position="546"/>
    </location>
</feature>
<feature type="region of interest" description="Disordered" evidence="2">
    <location>
        <begin position="1242"/>
        <end position="1324"/>
    </location>
</feature>
<feature type="compositionally biased region" description="Polar residues" evidence="2">
    <location>
        <begin position="1337"/>
        <end position="1346"/>
    </location>
</feature>
<feature type="compositionally biased region" description="Basic and acidic residues" evidence="2">
    <location>
        <begin position="1444"/>
        <end position="1454"/>
    </location>
</feature>
<feature type="region of interest" description="Disordered" evidence="2">
    <location>
        <begin position="1524"/>
        <end position="1565"/>
    </location>
</feature>
<feature type="compositionally biased region" description="Basic residues" evidence="2">
    <location>
        <begin position="1469"/>
        <end position="1478"/>
    </location>
</feature>
<feature type="region of interest" description="Disordered" evidence="2">
    <location>
        <begin position="1099"/>
        <end position="1137"/>
    </location>
</feature>
<evidence type="ECO:0000256" key="1">
    <source>
        <dbReference type="SAM" id="Coils"/>
    </source>
</evidence>
<organism evidence="3 4">
    <name type="scientific">Plasmodium chabaudi adami</name>
    <dbReference type="NCBI Taxonomy" id="5826"/>
    <lineage>
        <taxon>Eukaryota</taxon>
        <taxon>Sar</taxon>
        <taxon>Alveolata</taxon>
        <taxon>Apicomplexa</taxon>
        <taxon>Aconoidasida</taxon>
        <taxon>Haemosporida</taxon>
        <taxon>Plasmodiidae</taxon>
        <taxon>Plasmodium</taxon>
        <taxon>Plasmodium (Vinckeia)</taxon>
    </lineage>
</organism>
<reference evidence="3 4" key="1">
    <citation type="submission" date="2016-08" db="EMBL/GenBank/DDBJ databases">
        <authorList>
            <consortium name="Pathogen Informatics"/>
        </authorList>
    </citation>
    <scope>NUCLEOTIDE SEQUENCE [LARGE SCALE GENOMIC DNA]</scope>
    <source>
        <strain evidence="3 4">DS</strain>
    </source>
</reference>
<gene>
    <name evidence="3" type="primary">SEA1</name>
    <name evidence="3" type="ORF">PCHDS_000072700</name>
</gene>
<feature type="compositionally biased region" description="Basic and acidic residues" evidence="2">
    <location>
        <begin position="1542"/>
        <end position="1561"/>
    </location>
</feature>
<keyword evidence="1" id="KW-0175">Coiled coil</keyword>
<feature type="compositionally biased region" description="Polar residues" evidence="2">
    <location>
        <begin position="908"/>
        <end position="919"/>
    </location>
</feature>
<dbReference type="EMBL" id="LT608185">
    <property type="protein sequence ID" value="SCM02629.1"/>
    <property type="molecule type" value="Genomic_DNA"/>
</dbReference>
<evidence type="ECO:0000313" key="4">
    <source>
        <dbReference type="Proteomes" id="UP000507536"/>
    </source>
</evidence>
<feature type="region of interest" description="Disordered" evidence="2">
    <location>
        <begin position="1337"/>
        <end position="1508"/>
    </location>
</feature>
<feature type="compositionally biased region" description="Polar residues" evidence="2">
    <location>
        <begin position="929"/>
        <end position="939"/>
    </location>
</feature>
<proteinExistence type="predicted"/>
<feature type="region of interest" description="Disordered" evidence="2">
    <location>
        <begin position="906"/>
        <end position="939"/>
    </location>
</feature>
<protein>
    <submittedName>
        <fullName evidence="3">Schizont egress antigen-1, putative</fullName>
    </submittedName>
</protein>
<accession>A0A1C6XFK2</accession>
<feature type="compositionally biased region" description="Basic and acidic residues" evidence="2">
    <location>
        <begin position="1524"/>
        <end position="1535"/>
    </location>
</feature>
<evidence type="ECO:0000256" key="2">
    <source>
        <dbReference type="SAM" id="MobiDB-lite"/>
    </source>
</evidence>
<dbReference type="Proteomes" id="UP000507536">
    <property type="component" value="Chromosome 5"/>
</dbReference>